<name>A0AAW0DI31_9AGAR</name>
<proteinExistence type="predicted"/>
<gene>
    <name evidence="1" type="ORF">VNI00_004886</name>
</gene>
<reference evidence="1 2" key="1">
    <citation type="submission" date="2024-01" db="EMBL/GenBank/DDBJ databases">
        <title>A draft genome for a cacao thread blight-causing isolate of Paramarasmius palmivorus.</title>
        <authorList>
            <person name="Baruah I.K."/>
            <person name="Bukari Y."/>
            <person name="Amoako-Attah I."/>
            <person name="Meinhardt L.W."/>
            <person name="Bailey B.A."/>
            <person name="Cohen S.P."/>
        </authorList>
    </citation>
    <scope>NUCLEOTIDE SEQUENCE [LARGE SCALE GENOMIC DNA]</scope>
    <source>
        <strain evidence="1 2">GH-12</strain>
    </source>
</reference>
<keyword evidence="2" id="KW-1185">Reference proteome</keyword>
<dbReference type="AlphaFoldDB" id="A0AAW0DI31"/>
<evidence type="ECO:0000313" key="1">
    <source>
        <dbReference type="EMBL" id="KAK7051386.1"/>
    </source>
</evidence>
<organism evidence="1 2">
    <name type="scientific">Paramarasmius palmivorus</name>
    <dbReference type="NCBI Taxonomy" id="297713"/>
    <lineage>
        <taxon>Eukaryota</taxon>
        <taxon>Fungi</taxon>
        <taxon>Dikarya</taxon>
        <taxon>Basidiomycota</taxon>
        <taxon>Agaricomycotina</taxon>
        <taxon>Agaricomycetes</taxon>
        <taxon>Agaricomycetidae</taxon>
        <taxon>Agaricales</taxon>
        <taxon>Marasmiineae</taxon>
        <taxon>Marasmiaceae</taxon>
        <taxon>Paramarasmius</taxon>
    </lineage>
</organism>
<evidence type="ECO:0000313" key="2">
    <source>
        <dbReference type="Proteomes" id="UP001383192"/>
    </source>
</evidence>
<accession>A0AAW0DI31</accession>
<comment type="caution">
    <text evidence="1">The sequence shown here is derived from an EMBL/GenBank/DDBJ whole genome shotgun (WGS) entry which is preliminary data.</text>
</comment>
<sequence>MKPAHLFFVRTLIHHHDGGGKPSRILTTVLLSQIQPEDIIDISGSTRPNVGFLPSLHATHALQYIQCHAGKPVKFPQNTKGFLYFHSPGPTAPSSLYTIRFRRCGNVEEARSGGGEDLMLPNGRDPWEKNMRWMIKSGIVDALVQNGTITKPLTSRDLAIYDTLFNKKHKHMVYKPGQTFSILLNPTKRTDRYALFIVGDGEVVPLLMMGWDTLRERLAFKDTIQILLSEDATSRLKKGMILPHISVRSHYTRKPVGTPNGEDPLESAARILKKQM</sequence>
<protein>
    <submittedName>
        <fullName evidence="1">Uncharacterized protein</fullName>
    </submittedName>
</protein>
<dbReference type="EMBL" id="JAYKXP010000013">
    <property type="protein sequence ID" value="KAK7051386.1"/>
    <property type="molecule type" value="Genomic_DNA"/>
</dbReference>
<dbReference type="Proteomes" id="UP001383192">
    <property type="component" value="Unassembled WGS sequence"/>
</dbReference>